<organism evidence="5 6">
    <name type="scientific">Defluviimonas salinarum</name>
    <dbReference type="NCBI Taxonomy" id="2992147"/>
    <lineage>
        <taxon>Bacteria</taxon>
        <taxon>Pseudomonadati</taxon>
        <taxon>Pseudomonadota</taxon>
        <taxon>Alphaproteobacteria</taxon>
        <taxon>Rhodobacterales</taxon>
        <taxon>Paracoccaceae</taxon>
        <taxon>Albidovulum</taxon>
    </lineage>
</organism>
<proteinExistence type="inferred from homology"/>
<dbReference type="RefSeq" id="WP_264772306.1">
    <property type="nucleotide sequence ID" value="NZ_JAPDOG010000011.1"/>
</dbReference>
<comment type="caution">
    <text evidence="5">The sequence shown here is derived from an EMBL/GenBank/DDBJ whole genome shotgun (WGS) entry which is preliminary data.</text>
</comment>
<comment type="similarity">
    <text evidence="1">Belongs to the GSP E family.</text>
</comment>
<keyword evidence="6" id="KW-1185">Reference proteome</keyword>
<dbReference type="PANTHER" id="PTHR30258">
    <property type="entry name" value="TYPE II SECRETION SYSTEM PROTEIN GSPE-RELATED"/>
    <property type="match status" value="1"/>
</dbReference>
<evidence type="ECO:0000313" key="6">
    <source>
        <dbReference type="Proteomes" id="UP001207582"/>
    </source>
</evidence>
<keyword evidence="2" id="KW-0547">Nucleotide-binding</keyword>
<evidence type="ECO:0000313" key="5">
    <source>
        <dbReference type="EMBL" id="MCW3782573.1"/>
    </source>
</evidence>
<sequence>MSAAELKEKIGDADLLTREGGPIQITEGQRRQVALFSNGLAAIAIGERWSAEVKMLLTSARKKNYEFTQFIEVETPTILDLYKDSDPESGKAQALELERQVDLADLIRQAGSDRASDIHIRVLKKYTEIRIRVFGRVKDLGSRKSDEGMALIKAAFAVASDLGTNSSDLSFQQGALTAKSNLLPPKVEMVRLQYSPTSDGRGALVMRLKYEAPANEIEIDHLGYNAQQISDISTMRKRTNGMYVLAGKVSSGKSTTLQRVLNKMFVDKHREISMYTIEEPVELDLPGAIQVPVKKNPDGTDGFVEAMKASLRSDPNVIVLGETRSTETAKLAVQAVMTGHALWTTVHAGAALGILDRLTDLGVESWKLEDPTVVRGLVYQRLTGVMCKGCRITFRQGMKNGSLEPELGEKLMNLFAKGPDELYVRGDGCPKCKLGLGGRTVVAETVLTDPKLLELYSKGDRIGMREYWLRPVDDKGLGGVPVLHHALSKVGAGLCDINEVEEEVDLFSIYERDFMFLRPRLLEDVRILEEQEAAKENAKK</sequence>
<dbReference type="Gene3D" id="3.30.450.90">
    <property type="match status" value="1"/>
</dbReference>
<evidence type="ECO:0000256" key="2">
    <source>
        <dbReference type="ARBA" id="ARBA00022741"/>
    </source>
</evidence>
<dbReference type="InterPro" id="IPR001482">
    <property type="entry name" value="T2SS/T4SS_dom"/>
</dbReference>
<dbReference type="InterPro" id="IPR027417">
    <property type="entry name" value="P-loop_NTPase"/>
</dbReference>
<protein>
    <submittedName>
        <fullName evidence="5">ATPase, T2SS/T4P/T4SS family</fullName>
    </submittedName>
</protein>
<dbReference type="Proteomes" id="UP001207582">
    <property type="component" value="Unassembled WGS sequence"/>
</dbReference>
<accession>A0ABT3J4H8</accession>
<evidence type="ECO:0000259" key="4">
    <source>
        <dbReference type="Pfam" id="PF00437"/>
    </source>
</evidence>
<name>A0ABT3J4H8_9RHOB</name>
<feature type="domain" description="Bacterial type II secretion system protein E" evidence="4">
    <location>
        <begin position="104"/>
        <end position="459"/>
    </location>
</feature>
<dbReference type="Pfam" id="PF00437">
    <property type="entry name" value="T2SSE"/>
    <property type="match status" value="1"/>
</dbReference>
<evidence type="ECO:0000256" key="1">
    <source>
        <dbReference type="ARBA" id="ARBA00006611"/>
    </source>
</evidence>
<reference evidence="5 6" key="1">
    <citation type="submission" date="2022-10" db="EMBL/GenBank/DDBJ databases">
        <title>Defluviimonas sp. CAU 1641 isolated from mud.</title>
        <authorList>
            <person name="Kim W."/>
        </authorList>
    </citation>
    <scope>NUCLEOTIDE SEQUENCE [LARGE SCALE GENOMIC DNA]</scope>
    <source>
        <strain evidence="5 6">CAU 1641</strain>
    </source>
</reference>
<dbReference type="EMBL" id="JAPDOG010000011">
    <property type="protein sequence ID" value="MCW3782573.1"/>
    <property type="molecule type" value="Genomic_DNA"/>
</dbReference>
<evidence type="ECO:0000256" key="3">
    <source>
        <dbReference type="ARBA" id="ARBA00022840"/>
    </source>
</evidence>
<dbReference type="Gene3D" id="3.40.50.300">
    <property type="entry name" value="P-loop containing nucleotide triphosphate hydrolases"/>
    <property type="match status" value="1"/>
</dbReference>
<gene>
    <name evidence="5" type="ORF">OM960_13355</name>
</gene>
<dbReference type="SUPFAM" id="SSF52540">
    <property type="entry name" value="P-loop containing nucleoside triphosphate hydrolases"/>
    <property type="match status" value="1"/>
</dbReference>
<keyword evidence="3" id="KW-0067">ATP-binding</keyword>
<dbReference type="PANTHER" id="PTHR30258:SF3">
    <property type="entry name" value="SLL1921 PROTEIN"/>
    <property type="match status" value="1"/>
</dbReference>